<dbReference type="PANTHER" id="PTHR33164">
    <property type="entry name" value="TRANSCRIPTIONAL REGULATOR, MARR FAMILY"/>
    <property type="match status" value="1"/>
</dbReference>
<dbReference type="SMART" id="SM00347">
    <property type="entry name" value="HTH_MARR"/>
    <property type="match status" value="1"/>
</dbReference>
<name>A0AAU8DLI5_9ACTN</name>
<dbReference type="InterPro" id="IPR039422">
    <property type="entry name" value="MarR/SlyA-like"/>
</dbReference>
<dbReference type="Gene3D" id="1.10.10.10">
    <property type="entry name" value="Winged helix-like DNA-binding domain superfamily/Winged helix DNA-binding domain"/>
    <property type="match status" value="1"/>
</dbReference>
<sequence>MTEMRWLDDREQRAWRSLMAMQEGLGEFIDRQLRNRCDLSHADFQVLAHLSEAAQGRLRPFELSHLLRWDKGRLSQHLGRMQTRGLVSRVRCLEDRRGAVVCMTSRGSELIEAAAPQHVADVRSAVIDQLTPGELATLTAIADKVRDRLTLLGEIEAAGSFRRRSVTGHPGTASSTTSASAASPP</sequence>
<dbReference type="PANTHER" id="PTHR33164:SF99">
    <property type="entry name" value="MARR FAMILY REGULATORY PROTEIN"/>
    <property type="match status" value="1"/>
</dbReference>
<gene>
    <name evidence="3" type="ORF">ABLG96_15470</name>
</gene>
<dbReference type="EMBL" id="CP159218">
    <property type="protein sequence ID" value="XCG62621.1"/>
    <property type="molecule type" value="Genomic_DNA"/>
</dbReference>
<dbReference type="RefSeq" id="WP_353648236.1">
    <property type="nucleotide sequence ID" value="NZ_CP159218.1"/>
</dbReference>
<feature type="region of interest" description="Disordered" evidence="1">
    <location>
        <begin position="162"/>
        <end position="185"/>
    </location>
</feature>
<proteinExistence type="predicted"/>
<protein>
    <submittedName>
        <fullName evidence="3">MarR family winged helix-turn-helix transcriptional regulator</fullName>
    </submittedName>
</protein>
<dbReference type="Pfam" id="PF12802">
    <property type="entry name" value="MarR_2"/>
    <property type="match status" value="1"/>
</dbReference>
<dbReference type="GO" id="GO:0006950">
    <property type="term" value="P:response to stress"/>
    <property type="evidence" value="ECO:0007669"/>
    <property type="project" value="TreeGrafter"/>
</dbReference>
<reference evidence="3" key="1">
    <citation type="submission" date="2024-05" db="EMBL/GenBank/DDBJ databases">
        <authorList>
            <person name="Cai S.Y."/>
            <person name="Jin L.M."/>
            <person name="Li H.R."/>
        </authorList>
    </citation>
    <scope>NUCLEOTIDE SEQUENCE</scope>
    <source>
        <strain evidence="3">A5-74</strain>
    </source>
</reference>
<dbReference type="PRINTS" id="PR00598">
    <property type="entry name" value="HTHMARR"/>
</dbReference>
<dbReference type="GO" id="GO:0003700">
    <property type="term" value="F:DNA-binding transcription factor activity"/>
    <property type="evidence" value="ECO:0007669"/>
    <property type="project" value="InterPro"/>
</dbReference>
<dbReference type="InterPro" id="IPR000835">
    <property type="entry name" value="HTH_MarR-typ"/>
</dbReference>
<feature type="domain" description="HTH marR-type" evidence="2">
    <location>
        <begin position="11"/>
        <end position="147"/>
    </location>
</feature>
<accession>A0AAU8DLI5</accession>
<dbReference type="InterPro" id="IPR036390">
    <property type="entry name" value="WH_DNA-bd_sf"/>
</dbReference>
<organism evidence="3">
    <name type="scientific">Nakamurella sp. A5-74</name>
    <dbReference type="NCBI Taxonomy" id="3158264"/>
    <lineage>
        <taxon>Bacteria</taxon>
        <taxon>Bacillati</taxon>
        <taxon>Actinomycetota</taxon>
        <taxon>Actinomycetes</taxon>
        <taxon>Nakamurellales</taxon>
        <taxon>Nakamurellaceae</taxon>
        <taxon>Nakamurella</taxon>
    </lineage>
</organism>
<feature type="compositionally biased region" description="Low complexity" evidence="1">
    <location>
        <begin position="172"/>
        <end position="185"/>
    </location>
</feature>
<evidence type="ECO:0000313" key="3">
    <source>
        <dbReference type="EMBL" id="XCG62621.1"/>
    </source>
</evidence>
<dbReference type="SUPFAM" id="SSF46785">
    <property type="entry name" value="Winged helix' DNA-binding domain"/>
    <property type="match status" value="1"/>
</dbReference>
<dbReference type="PROSITE" id="PS50995">
    <property type="entry name" value="HTH_MARR_2"/>
    <property type="match status" value="1"/>
</dbReference>
<dbReference type="InterPro" id="IPR036388">
    <property type="entry name" value="WH-like_DNA-bd_sf"/>
</dbReference>
<dbReference type="AlphaFoldDB" id="A0AAU8DLI5"/>
<evidence type="ECO:0000256" key="1">
    <source>
        <dbReference type="SAM" id="MobiDB-lite"/>
    </source>
</evidence>
<evidence type="ECO:0000259" key="2">
    <source>
        <dbReference type="PROSITE" id="PS50995"/>
    </source>
</evidence>